<dbReference type="KEGG" id="dmt:DESME_09115"/>
<evidence type="ECO:0000256" key="1">
    <source>
        <dbReference type="SAM" id="SignalP"/>
    </source>
</evidence>
<feature type="chain" id="PRO_5039704881" evidence="1">
    <location>
        <begin position="22"/>
        <end position="327"/>
    </location>
</feature>
<dbReference type="PROSITE" id="PS51257">
    <property type="entry name" value="PROKAR_LIPOPROTEIN"/>
    <property type="match status" value="1"/>
</dbReference>
<keyword evidence="3" id="KW-1185">Reference proteome</keyword>
<dbReference type="eggNOG" id="COG3303">
    <property type="taxonomic scope" value="Bacteria"/>
</dbReference>
<name>W0EHA3_9FIRM</name>
<evidence type="ECO:0000313" key="3">
    <source>
        <dbReference type="Proteomes" id="UP000010847"/>
    </source>
</evidence>
<dbReference type="Gene3D" id="1.10.1130.10">
    <property type="entry name" value="Flavocytochrome C3, Chain A"/>
    <property type="match status" value="1"/>
</dbReference>
<dbReference type="RefSeq" id="WP_006718772.1">
    <property type="nucleotide sequence ID" value="NZ_CP007032.1"/>
</dbReference>
<dbReference type="EMBL" id="CP007032">
    <property type="protein sequence ID" value="AHF08589.1"/>
    <property type="molecule type" value="Genomic_DNA"/>
</dbReference>
<dbReference type="SUPFAM" id="SSF48695">
    <property type="entry name" value="Multiheme cytochromes"/>
    <property type="match status" value="1"/>
</dbReference>
<sequence length="327" mass="36211">MKPKKLLLIALVSLSALVILSGCGKSKPTVTVPETPAPQVSTQTTKVSSIIDQVRNSQHFKMFPTLISEKEKDPSFDYEDGCISCHSEIAILKDPGAKLTDFFKGGKYANEREGITCLVCHNVGGEEMISLRNPGWKSCTTCHTSGGTITLGKEVHHSQKEMIEGIGVGIVATTPSYKWVAMKDTFSCTDCHVTNGLKHDFMVPGVTVTYDALGTTRTGTQMDYTKFADMFKQDKCVTCHYEPSSTISKIQQRQTEISQKIDTLKPKFDSWEKKVQSLDPKDPKVAQFNNARTYYMYVTSDASKGAHNYALTKSLLQQAEIEINKLN</sequence>
<protein>
    <submittedName>
        <fullName evidence="2">Uncharacterized protein</fullName>
    </submittedName>
</protein>
<proteinExistence type="predicted"/>
<dbReference type="STRING" id="871968.DESME_09115"/>
<gene>
    <name evidence="2" type="ORF">DESME_09115</name>
</gene>
<dbReference type="InterPro" id="IPR036280">
    <property type="entry name" value="Multihaem_cyt_sf"/>
</dbReference>
<feature type="signal peptide" evidence="1">
    <location>
        <begin position="1"/>
        <end position="21"/>
    </location>
</feature>
<dbReference type="AlphaFoldDB" id="W0EHA3"/>
<reference evidence="2 3" key="1">
    <citation type="submission" date="2013-12" db="EMBL/GenBank/DDBJ databases">
        <authorList>
            <consortium name="DOE Joint Genome Institute"/>
            <person name="Smidt H."/>
            <person name="Huntemann M."/>
            <person name="Han J."/>
            <person name="Chen A."/>
            <person name="Kyrpides N."/>
            <person name="Mavromatis K."/>
            <person name="Markowitz V."/>
            <person name="Palaniappan K."/>
            <person name="Ivanova N."/>
            <person name="Schaumberg A."/>
            <person name="Pati A."/>
            <person name="Liolios K."/>
            <person name="Nordberg H.P."/>
            <person name="Cantor M.N."/>
            <person name="Hua S.X."/>
            <person name="Woyke T."/>
        </authorList>
    </citation>
    <scope>NUCLEOTIDE SEQUENCE [LARGE SCALE GENOMIC DNA]</scope>
    <source>
        <strain evidence="3">DSM 15288</strain>
    </source>
</reference>
<keyword evidence="1" id="KW-0732">Signal</keyword>
<dbReference type="Gene3D" id="1.20.140.10">
    <property type="entry name" value="Butyryl-CoA Dehydrogenase, subunit A, domain 3"/>
    <property type="match status" value="1"/>
</dbReference>
<evidence type="ECO:0000313" key="2">
    <source>
        <dbReference type="EMBL" id="AHF08589.1"/>
    </source>
</evidence>
<dbReference type="OrthoDB" id="9777268at2"/>
<accession>W0EHA3</accession>
<dbReference type="HOGENOM" id="CLU_849231_0_0_9"/>
<organism evidence="2 3">
    <name type="scientific">Desulfitobacterium metallireducens DSM 15288</name>
    <dbReference type="NCBI Taxonomy" id="871968"/>
    <lineage>
        <taxon>Bacteria</taxon>
        <taxon>Bacillati</taxon>
        <taxon>Bacillota</taxon>
        <taxon>Clostridia</taxon>
        <taxon>Eubacteriales</taxon>
        <taxon>Desulfitobacteriaceae</taxon>
        <taxon>Desulfitobacterium</taxon>
    </lineage>
</organism>
<dbReference type="Proteomes" id="UP000010847">
    <property type="component" value="Chromosome"/>
</dbReference>